<evidence type="ECO:0000256" key="10">
    <source>
        <dbReference type="NCBIfam" id="TIGR01882"/>
    </source>
</evidence>
<organism evidence="12 13">
    <name type="scientific">Clostridium weizhouense</name>
    <dbReference type="NCBI Taxonomy" id="2859781"/>
    <lineage>
        <taxon>Bacteria</taxon>
        <taxon>Bacillati</taxon>
        <taxon>Bacillota</taxon>
        <taxon>Clostridia</taxon>
        <taxon>Eubacteriales</taxon>
        <taxon>Clostridiaceae</taxon>
        <taxon>Clostridium</taxon>
    </lineage>
</organism>
<dbReference type="PROSITE" id="PS00759">
    <property type="entry name" value="ARGE_DAPE_CPG2_2"/>
    <property type="match status" value="1"/>
</dbReference>
<dbReference type="EC" id="3.4.11.4" evidence="10"/>
<dbReference type="InterPro" id="IPR010161">
    <property type="entry name" value="Peptidase_M20B"/>
</dbReference>
<evidence type="ECO:0000256" key="8">
    <source>
        <dbReference type="ARBA" id="ARBA00022833"/>
    </source>
</evidence>
<proteinExistence type="inferred from homology"/>
<evidence type="ECO:0000256" key="7">
    <source>
        <dbReference type="ARBA" id="ARBA00022801"/>
    </source>
</evidence>
<keyword evidence="8" id="KW-0862">Zinc</keyword>
<dbReference type="NCBIfam" id="NF003976">
    <property type="entry name" value="PRK05469.1"/>
    <property type="match status" value="1"/>
</dbReference>
<dbReference type="InterPro" id="IPR001261">
    <property type="entry name" value="ArgE/DapE_CS"/>
</dbReference>
<gene>
    <name evidence="12" type="primary">pepT</name>
    <name evidence="12" type="ORF">KYD98_10910</name>
</gene>
<keyword evidence="6" id="KW-0479">Metal-binding</keyword>
<dbReference type="SUPFAM" id="SSF55031">
    <property type="entry name" value="Bacterial exopeptidase dimerisation domain"/>
    <property type="match status" value="1"/>
</dbReference>
<dbReference type="PANTHER" id="PTHR42994">
    <property type="entry name" value="PEPTIDASE T"/>
    <property type="match status" value="1"/>
</dbReference>
<dbReference type="EMBL" id="JAHXPT010000008">
    <property type="protein sequence ID" value="MBW6410606.1"/>
    <property type="molecule type" value="Genomic_DNA"/>
</dbReference>
<dbReference type="Pfam" id="PF07687">
    <property type="entry name" value="M20_dimer"/>
    <property type="match status" value="1"/>
</dbReference>
<evidence type="ECO:0000313" key="13">
    <source>
        <dbReference type="Proteomes" id="UP001519921"/>
    </source>
</evidence>
<dbReference type="NCBIfam" id="TIGR01882">
    <property type="entry name" value="peptidase-T"/>
    <property type="match status" value="1"/>
</dbReference>
<evidence type="ECO:0000256" key="6">
    <source>
        <dbReference type="ARBA" id="ARBA00022723"/>
    </source>
</evidence>
<name>A0ABS7AQD5_9CLOT</name>
<dbReference type="InterPro" id="IPR011650">
    <property type="entry name" value="Peptidase_M20_dimer"/>
</dbReference>
<dbReference type="PIRSF" id="PIRSF037215">
    <property type="entry name" value="Peptidase_M20B"/>
    <property type="match status" value="1"/>
</dbReference>
<dbReference type="SUPFAM" id="SSF53187">
    <property type="entry name" value="Zn-dependent exopeptidases"/>
    <property type="match status" value="1"/>
</dbReference>
<dbReference type="NCBIfam" id="NF009920">
    <property type="entry name" value="PRK13381.1"/>
    <property type="match status" value="1"/>
</dbReference>
<evidence type="ECO:0000256" key="3">
    <source>
        <dbReference type="ARBA" id="ARBA00009692"/>
    </source>
</evidence>
<evidence type="ECO:0000256" key="2">
    <source>
        <dbReference type="ARBA" id="ARBA00001947"/>
    </source>
</evidence>
<comment type="catalytic activity">
    <reaction evidence="1">
        <text>Release of the N-terminal residue from a tripeptide.</text>
        <dbReference type="EC" id="3.4.11.4"/>
    </reaction>
</comment>
<evidence type="ECO:0000259" key="11">
    <source>
        <dbReference type="Pfam" id="PF07687"/>
    </source>
</evidence>
<accession>A0ABS7AQD5</accession>
<evidence type="ECO:0000256" key="5">
    <source>
        <dbReference type="ARBA" id="ARBA00022670"/>
    </source>
</evidence>
<dbReference type="GO" id="GO:0045148">
    <property type="term" value="F:tripeptide aminopeptidase activity"/>
    <property type="evidence" value="ECO:0007669"/>
    <property type="project" value="UniProtKB-EC"/>
</dbReference>
<dbReference type="InterPro" id="IPR036264">
    <property type="entry name" value="Bact_exopeptidase_dim_dom"/>
</dbReference>
<dbReference type="InterPro" id="IPR002933">
    <property type="entry name" value="Peptidase_M20"/>
</dbReference>
<sequence>MKAYERLLKYVKVYTTSEENSKTNPTTERQFDLAHLLVEEMKELGIRDVRCDKNCYVYGHIPATEGYEDKKSIGLIAHMDTAPSALGKNVNPQIIENYDGEDVLLKTTNTILSPKKFPHLKDLKGRTLITTDGTTLLGADDKAGIAEILTACETIINNNIPHGKICIAFTPDEEVGQGADLFDVKNFGADFAYTIDGGVEGEISYENFNAAGVKVEISGVSVHPGSAKNTMINALNVAIEFNSMLPACEKPEYTEGYEGFYYLEKLSGNTDHASMEYILRDHDAEKFEVKKSLIKLAEKLINEKYGEGTIKATIKEQYRNMVELVKPCIHLIDNATEAMKSLGVTPVVEPIRGGTDGARLSYMGLPCPNLGTGGYAFHGEYEHITVEGMDICTNIIIEILKRYAN</sequence>
<reference evidence="12 13" key="1">
    <citation type="submission" date="2021-07" db="EMBL/GenBank/DDBJ databases">
        <title>Clostridium weizhouense sp. nov., an anaerobic bacterium isolated from activated sludge of Petroleum wastewater.</title>
        <authorList>
            <person name="Li Q."/>
        </authorList>
    </citation>
    <scope>NUCLEOTIDE SEQUENCE [LARGE SCALE GENOMIC DNA]</scope>
    <source>
        <strain evidence="12 13">YB-6</strain>
    </source>
</reference>
<evidence type="ECO:0000313" key="12">
    <source>
        <dbReference type="EMBL" id="MBW6410606.1"/>
    </source>
</evidence>
<keyword evidence="4 12" id="KW-0031">Aminopeptidase</keyword>
<dbReference type="Gene3D" id="3.40.630.10">
    <property type="entry name" value="Zn peptidases"/>
    <property type="match status" value="1"/>
</dbReference>
<dbReference type="RefSeq" id="WP_219780070.1">
    <property type="nucleotide sequence ID" value="NZ_JAHXPT010000008.1"/>
</dbReference>
<dbReference type="Gene3D" id="3.30.70.360">
    <property type="match status" value="1"/>
</dbReference>
<keyword evidence="5" id="KW-0645">Protease</keyword>
<protein>
    <recommendedName>
        <fullName evidence="10">Peptidase T</fullName>
        <ecNumber evidence="10">3.4.11.4</ecNumber>
    </recommendedName>
</protein>
<evidence type="ECO:0000256" key="1">
    <source>
        <dbReference type="ARBA" id="ARBA00000870"/>
    </source>
</evidence>
<comment type="caution">
    <text evidence="12">The sequence shown here is derived from an EMBL/GenBank/DDBJ whole genome shotgun (WGS) entry which is preliminary data.</text>
</comment>
<evidence type="ECO:0000256" key="9">
    <source>
        <dbReference type="ARBA" id="ARBA00023049"/>
    </source>
</evidence>
<keyword evidence="13" id="KW-1185">Reference proteome</keyword>
<dbReference type="Proteomes" id="UP001519921">
    <property type="component" value="Unassembled WGS sequence"/>
</dbReference>
<feature type="domain" description="Peptidase M20 dimerisation" evidence="11">
    <location>
        <begin position="205"/>
        <end position="308"/>
    </location>
</feature>
<dbReference type="CDD" id="cd03892">
    <property type="entry name" value="M20_peptT"/>
    <property type="match status" value="1"/>
</dbReference>
<dbReference type="Pfam" id="PF01546">
    <property type="entry name" value="Peptidase_M20"/>
    <property type="match status" value="1"/>
</dbReference>
<comment type="similarity">
    <text evidence="3">Belongs to the peptidase M20B family.</text>
</comment>
<dbReference type="PANTHER" id="PTHR42994:SF1">
    <property type="entry name" value="PEPTIDASE T"/>
    <property type="match status" value="1"/>
</dbReference>
<dbReference type="PROSITE" id="PS00758">
    <property type="entry name" value="ARGE_DAPE_CPG2_1"/>
    <property type="match status" value="1"/>
</dbReference>
<keyword evidence="9" id="KW-0482">Metalloprotease</keyword>
<keyword evidence="7 12" id="KW-0378">Hydrolase</keyword>
<comment type="cofactor">
    <cofactor evidence="2">
        <name>Zn(2+)</name>
        <dbReference type="ChEBI" id="CHEBI:29105"/>
    </cofactor>
</comment>
<evidence type="ECO:0000256" key="4">
    <source>
        <dbReference type="ARBA" id="ARBA00022438"/>
    </source>
</evidence>